<dbReference type="InterPro" id="IPR001173">
    <property type="entry name" value="Glyco_trans_2-like"/>
</dbReference>
<organism evidence="2 3">
    <name type="scientific">Liquorilactobacillus aquaticus DSM 21051</name>
    <dbReference type="NCBI Taxonomy" id="1423725"/>
    <lineage>
        <taxon>Bacteria</taxon>
        <taxon>Bacillati</taxon>
        <taxon>Bacillota</taxon>
        <taxon>Bacilli</taxon>
        <taxon>Lactobacillales</taxon>
        <taxon>Lactobacillaceae</taxon>
        <taxon>Liquorilactobacillus</taxon>
    </lineage>
</organism>
<dbReference type="STRING" id="1423725.FC19_GL000424"/>
<dbReference type="InterPro" id="IPR029044">
    <property type="entry name" value="Nucleotide-diphossugar_trans"/>
</dbReference>
<keyword evidence="2" id="KW-0808">Transferase</keyword>
<dbReference type="AlphaFoldDB" id="A0A0R2CYK0"/>
<feature type="domain" description="Glycosyltransferase 2-like" evidence="1">
    <location>
        <begin position="7"/>
        <end position="174"/>
    </location>
</feature>
<dbReference type="PANTHER" id="PTHR43685:SF2">
    <property type="entry name" value="GLYCOSYLTRANSFERASE 2-LIKE DOMAIN-CONTAINING PROTEIN"/>
    <property type="match status" value="1"/>
</dbReference>
<dbReference type="PANTHER" id="PTHR43685">
    <property type="entry name" value="GLYCOSYLTRANSFERASE"/>
    <property type="match status" value="1"/>
</dbReference>
<dbReference type="InterPro" id="IPR050834">
    <property type="entry name" value="Glycosyltransf_2"/>
</dbReference>
<dbReference type="Gene3D" id="3.90.550.10">
    <property type="entry name" value="Spore Coat Polysaccharide Biosynthesis Protein SpsA, Chain A"/>
    <property type="match status" value="1"/>
</dbReference>
<evidence type="ECO:0000259" key="1">
    <source>
        <dbReference type="Pfam" id="PF00535"/>
    </source>
</evidence>
<accession>A0A0R2CYK0</accession>
<name>A0A0R2CYK0_9LACO</name>
<dbReference type="Pfam" id="PF00535">
    <property type="entry name" value="Glycos_transf_2"/>
    <property type="match status" value="1"/>
</dbReference>
<dbReference type="CDD" id="cd04196">
    <property type="entry name" value="GT_2_like_d"/>
    <property type="match status" value="1"/>
</dbReference>
<comment type="caution">
    <text evidence="2">The sequence shown here is derived from an EMBL/GenBank/DDBJ whole genome shotgun (WGS) entry which is preliminary data.</text>
</comment>
<gene>
    <name evidence="2" type="ORF">FC19_GL000424</name>
</gene>
<protein>
    <submittedName>
        <fullName evidence="2">Glycosyl transferase family 2</fullName>
    </submittedName>
</protein>
<reference evidence="2 3" key="1">
    <citation type="journal article" date="2015" name="Genome Announc.">
        <title>Expanding the biotechnology potential of lactobacilli through comparative genomics of 213 strains and associated genera.</title>
        <authorList>
            <person name="Sun Z."/>
            <person name="Harris H.M."/>
            <person name="McCann A."/>
            <person name="Guo C."/>
            <person name="Argimon S."/>
            <person name="Zhang W."/>
            <person name="Yang X."/>
            <person name="Jeffery I.B."/>
            <person name="Cooney J.C."/>
            <person name="Kagawa T.F."/>
            <person name="Liu W."/>
            <person name="Song Y."/>
            <person name="Salvetti E."/>
            <person name="Wrobel A."/>
            <person name="Rasinkangas P."/>
            <person name="Parkhill J."/>
            <person name="Rea M.C."/>
            <person name="O'Sullivan O."/>
            <person name="Ritari J."/>
            <person name="Douillard F.P."/>
            <person name="Paul Ross R."/>
            <person name="Yang R."/>
            <person name="Briner A.E."/>
            <person name="Felis G.E."/>
            <person name="de Vos W.M."/>
            <person name="Barrangou R."/>
            <person name="Klaenhammer T.R."/>
            <person name="Caufield P.W."/>
            <person name="Cui Y."/>
            <person name="Zhang H."/>
            <person name="O'Toole P.W."/>
        </authorList>
    </citation>
    <scope>NUCLEOTIDE SEQUENCE [LARGE SCALE GENOMIC DNA]</scope>
    <source>
        <strain evidence="2 3">DSM 21051</strain>
    </source>
</reference>
<dbReference type="Proteomes" id="UP000051015">
    <property type="component" value="Unassembled WGS sequence"/>
</dbReference>
<keyword evidence="3" id="KW-1185">Reference proteome</keyword>
<dbReference type="EMBL" id="AYZD01000011">
    <property type="protein sequence ID" value="KRM96897.1"/>
    <property type="molecule type" value="Genomic_DNA"/>
</dbReference>
<evidence type="ECO:0000313" key="2">
    <source>
        <dbReference type="EMBL" id="KRM96897.1"/>
    </source>
</evidence>
<dbReference type="SUPFAM" id="SSF53448">
    <property type="entry name" value="Nucleotide-diphospho-sugar transferases"/>
    <property type="match status" value="1"/>
</dbReference>
<sequence length="323" mass="37247">MKSEVAIVMSTYNGSRYLREQIDSILAQDFKDWDLYIRDDMSSDNTSMILRDYEEKYDNIHVVENNNINLGAKRSFLKLVQFVDAKYYMFSDQDDFWLPNKVSLTLEAMKAAEEESSNMRIPVLVHTNYRIVDSKLAELRTPPASFKSYTDLSSLSINNCITGCTMMINQALKNLVGDVVDADSVGMHDWWFGLIANCFGTVSYLPQVTILYRQHEGNVVGANTGMADSGSGSKMKKILRGIRKNLRYYRKEFKRDSITARQIYYFREHYSEILTDDKKRELDVLYKGLIGGPRAGIALIKELKPQSRNKEVKWVMYYALITK</sequence>
<dbReference type="PATRIC" id="fig|1423725.3.peg.436"/>
<dbReference type="GO" id="GO:0016740">
    <property type="term" value="F:transferase activity"/>
    <property type="evidence" value="ECO:0007669"/>
    <property type="project" value="UniProtKB-KW"/>
</dbReference>
<evidence type="ECO:0000313" key="3">
    <source>
        <dbReference type="Proteomes" id="UP000051015"/>
    </source>
</evidence>
<proteinExistence type="predicted"/>